<protein>
    <submittedName>
        <fullName evidence="14">Transcription regulator NOT2/NOT3/NOT5 family protein</fullName>
    </submittedName>
</protein>
<keyword evidence="6" id="KW-0597">Phosphoprotein</keyword>
<dbReference type="PIRSF" id="PIRSF005290">
    <property type="entry name" value="NOT_su_3_5"/>
    <property type="match status" value="1"/>
</dbReference>
<evidence type="ECO:0000256" key="11">
    <source>
        <dbReference type="SAM" id="MobiDB-lite"/>
    </source>
</evidence>
<evidence type="ECO:0000256" key="9">
    <source>
        <dbReference type="ARBA" id="ARBA00023242"/>
    </source>
</evidence>
<proteinExistence type="inferred from homology"/>
<keyword evidence="7" id="KW-0805">Transcription regulation</keyword>
<dbReference type="OrthoDB" id="293823at2759"/>
<dbReference type="Pfam" id="PF04153">
    <property type="entry name" value="NOT2_3_5_C"/>
    <property type="match status" value="1"/>
</dbReference>
<evidence type="ECO:0000313" key="14">
    <source>
        <dbReference type="EMBL" id="GER57114.1"/>
    </source>
</evidence>
<feature type="region of interest" description="Disordered" evidence="11">
    <location>
        <begin position="389"/>
        <end position="415"/>
    </location>
</feature>
<feature type="region of interest" description="Disordered" evidence="11">
    <location>
        <begin position="641"/>
        <end position="662"/>
    </location>
</feature>
<accession>A0A5A7RIX0</accession>
<evidence type="ECO:0000256" key="3">
    <source>
        <dbReference type="ARBA" id="ARBA00007682"/>
    </source>
</evidence>
<comment type="subcellular location">
    <subcellularLocation>
        <location evidence="2">Cytoplasm</location>
    </subcellularLocation>
    <subcellularLocation>
        <location evidence="1">Nucleus</location>
    </subcellularLocation>
</comment>
<evidence type="ECO:0000259" key="12">
    <source>
        <dbReference type="Pfam" id="PF04065"/>
    </source>
</evidence>
<reference evidence="15" key="1">
    <citation type="journal article" date="2019" name="Curr. Biol.">
        <title>Genome Sequence of Striga asiatica Provides Insight into the Evolution of Plant Parasitism.</title>
        <authorList>
            <person name="Yoshida S."/>
            <person name="Kim S."/>
            <person name="Wafula E.K."/>
            <person name="Tanskanen J."/>
            <person name="Kim Y.M."/>
            <person name="Honaas L."/>
            <person name="Yang Z."/>
            <person name="Spallek T."/>
            <person name="Conn C.E."/>
            <person name="Ichihashi Y."/>
            <person name="Cheong K."/>
            <person name="Cui S."/>
            <person name="Der J.P."/>
            <person name="Gundlach H."/>
            <person name="Jiao Y."/>
            <person name="Hori C."/>
            <person name="Ishida J.K."/>
            <person name="Kasahara H."/>
            <person name="Kiba T."/>
            <person name="Kim M.S."/>
            <person name="Koo N."/>
            <person name="Laohavisit A."/>
            <person name="Lee Y.H."/>
            <person name="Lumba S."/>
            <person name="McCourt P."/>
            <person name="Mortimer J.C."/>
            <person name="Mutuku J.M."/>
            <person name="Nomura T."/>
            <person name="Sasaki-Sekimoto Y."/>
            <person name="Seto Y."/>
            <person name="Wang Y."/>
            <person name="Wakatake T."/>
            <person name="Sakakibara H."/>
            <person name="Demura T."/>
            <person name="Yamaguchi S."/>
            <person name="Yoneyama K."/>
            <person name="Manabe R.I."/>
            <person name="Nelson D.C."/>
            <person name="Schulman A.H."/>
            <person name="Timko M.P."/>
            <person name="dePamphilis C.W."/>
            <person name="Choi D."/>
            <person name="Shirasu K."/>
        </authorList>
    </citation>
    <scope>NUCLEOTIDE SEQUENCE [LARGE SCALE GENOMIC DNA]</scope>
    <source>
        <strain evidence="15">cv. UVA1</strain>
    </source>
</reference>
<dbReference type="FunFam" id="2.30.30.1020:FF:000003">
    <property type="entry name" value="CCR4-NOT transcription complex subunit 3 isoform X1"/>
    <property type="match status" value="1"/>
</dbReference>
<dbReference type="InterPro" id="IPR040168">
    <property type="entry name" value="Not2/3/5"/>
</dbReference>
<dbReference type="InterPro" id="IPR007207">
    <property type="entry name" value="Not_N"/>
</dbReference>
<dbReference type="AlphaFoldDB" id="A0A5A7RIX0"/>
<comment type="similarity">
    <text evidence="3">Belongs to the CNOT2/3/5 family.</text>
</comment>
<evidence type="ECO:0000256" key="4">
    <source>
        <dbReference type="ARBA" id="ARBA00022490"/>
    </source>
</evidence>
<feature type="compositionally biased region" description="Polar residues" evidence="11">
    <location>
        <begin position="395"/>
        <end position="415"/>
    </location>
</feature>
<dbReference type="InterPro" id="IPR007282">
    <property type="entry name" value="NOT2/3/5_C"/>
</dbReference>
<feature type="region of interest" description="Disordered" evidence="11">
    <location>
        <begin position="109"/>
        <end position="131"/>
    </location>
</feature>
<evidence type="ECO:0000256" key="5">
    <source>
        <dbReference type="ARBA" id="ARBA00022491"/>
    </source>
</evidence>
<dbReference type="EMBL" id="BKCP01013181">
    <property type="protein sequence ID" value="GER57114.1"/>
    <property type="molecule type" value="Genomic_DNA"/>
</dbReference>
<feature type="region of interest" description="Disordered" evidence="11">
    <location>
        <begin position="601"/>
        <end position="628"/>
    </location>
</feature>
<name>A0A5A7RIX0_STRAF</name>
<evidence type="ECO:0000259" key="13">
    <source>
        <dbReference type="Pfam" id="PF04153"/>
    </source>
</evidence>
<feature type="compositionally biased region" description="Polar residues" evidence="11">
    <location>
        <begin position="601"/>
        <end position="627"/>
    </location>
</feature>
<feature type="coiled-coil region" evidence="10">
    <location>
        <begin position="41"/>
        <end position="104"/>
    </location>
</feature>
<dbReference type="GO" id="GO:0005737">
    <property type="term" value="C:cytoplasm"/>
    <property type="evidence" value="ECO:0007669"/>
    <property type="project" value="UniProtKB-SubCell"/>
</dbReference>
<organism evidence="14 15">
    <name type="scientific">Striga asiatica</name>
    <name type="common">Asiatic witchweed</name>
    <name type="synonym">Buchnera asiatica</name>
    <dbReference type="NCBI Taxonomy" id="4170"/>
    <lineage>
        <taxon>Eukaryota</taxon>
        <taxon>Viridiplantae</taxon>
        <taxon>Streptophyta</taxon>
        <taxon>Embryophyta</taxon>
        <taxon>Tracheophyta</taxon>
        <taxon>Spermatophyta</taxon>
        <taxon>Magnoliopsida</taxon>
        <taxon>eudicotyledons</taxon>
        <taxon>Gunneridae</taxon>
        <taxon>Pentapetalae</taxon>
        <taxon>asterids</taxon>
        <taxon>lamiids</taxon>
        <taxon>Lamiales</taxon>
        <taxon>Orobanchaceae</taxon>
        <taxon>Buchnereae</taxon>
        <taxon>Striga</taxon>
    </lineage>
</organism>
<feature type="compositionally biased region" description="Basic and acidic residues" evidence="11">
    <location>
        <begin position="121"/>
        <end position="131"/>
    </location>
</feature>
<evidence type="ECO:0000256" key="8">
    <source>
        <dbReference type="ARBA" id="ARBA00023163"/>
    </source>
</evidence>
<keyword evidence="9" id="KW-0539">Nucleus</keyword>
<comment type="caution">
    <text evidence="14">The sequence shown here is derived from an EMBL/GenBank/DDBJ whole genome shotgun (WGS) entry which is preliminary data.</text>
</comment>
<feature type="region of interest" description="Disordered" evidence="11">
    <location>
        <begin position="316"/>
        <end position="346"/>
    </location>
</feature>
<evidence type="ECO:0000256" key="2">
    <source>
        <dbReference type="ARBA" id="ARBA00004496"/>
    </source>
</evidence>
<keyword evidence="4" id="KW-0963">Cytoplasm</keyword>
<keyword evidence="15" id="KW-1185">Reference proteome</keyword>
<dbReference type="Pfam" id="PF04065">
    <property type="entry name" value="Not3"/>
    <property type="match status" value="1"/>
</dbReference>
<evidence type="ECO:0000313" key="15">
    <source>
        <dbReference type="Proteomes" id="UP000325081"/>
    </source>
</evidence>
<dbReference type="Gene3D" id="2.30.30.1020">
    <property type="entry name" value="CCR4-NOT complex subunit 2/3/5, C-terminal domain"/>
    <property type="match status" value="1"/>
</dbReference>
<dbReference type="GO" id="GO:0006355">
    <property type="term" value="P:regulation of DNA-templated transcription"/>
    <property type="evidence" value="ECO:0007669"/>
    <property type="project" value="InterPro"/>
</dbReference>
<evidence type="ECO:0000256" key="1">
    <source>
        <dbReference type="ARBA" id="ARBA00004123"/>
    </source>
</evidence>
<feature type="coiled-coil region" evidence="10">
    <location>
        <begin position="132"/>
        <end position="159"/>
    </location>
</feature>
<keyword evidence="10" id="KW-0175">Coiled coil</keyword>
<dbReference type="Proteomes" id="UP000325081">
    <property type="component" value="Unassembled WGS sequence"/>
</dbReference>
<dbReference type="GO" id="GO:0030015">
    <property type="term" value="C:CCR4-NOT core complex"/>
    <property type="evidence" value="ECO:0007669"/>
    <property type="project" value="InterPro"/>
</dbReference>
<gene>
    <name evidence="14" type="ORF">STAS_34916</name>
</gene>
<sequence>MGASRKLQGEIDRVLKKVQEGVDVFDSIWNKVYDTDNANQKEKFEADLKKEIKKLQRYRDQIKTWIQSSEIKDKKVSASYEQALTDARKQIEREMERFKICEKETKTKAFSKEGLGQQPKTDPKEKAKSETRDWLNNVVSELENQIDSFEAEIEGLSVKKGKTRPPRLSSSIDLHLHYANIIVLQTHLETSIARHKAHIMKLELILRLLDNDELSPEQVNDVKDFLDDYVERNQEDFDEFNDVDELYSSLPLDKVESLEDLVTIVPPGLVKGVSASTALSMKPSLTAVPTQVPAATSASIQQVTSTHDHVEETTLQDDAVARTPPPKSSPLSSSAPQTPAAGHATPAITSAASVSSPVAVPGAAKEEEITNIPGHKPSPALAETGLRAIGRGGLPSQSTSNVPATSGNVSSSNGAFGTMSLTSEVGKKNIMGPDDRNSGMVPSLVSPISTRVILPQSAKASDGLGLADTGNVGDAATLGSRVFTSSAVPGIQWRPGSSFQNQNETAQFRGRTEIAPDQREKFLQRFQQVQQQGQTNLLGMPSLAAAGGKQFSAQQQNLLLQQIETYYSCYNHSQFNAQSSSLTPQLGLGIGLQASGLNSAATPASLQPQTSATHQPSNQQPIISSTSKDAETGLTKVEEGYQPPIEDASSDSGSNIGPGKNLMKEDELKTSYPLDTAAAVADGTVAEPSQVVREIDLSPGQPLQPTSSAGSLGVIGRRSVSDLGAIGDNISASTANSGGLHDQLYNLQMLEGAYYRLPQPKDSERAKTYTPRHPAVTPPSYPQVQAPIVNNPAFWERLGADTYGTDTLFFSFYYQQNTYQQYLAAKELKKQSWRYHRKYNTWFQRHEEPKVATDDFEQGTYVYFDFHIANDEQHGWCQRIKTEFTFEYSYLEDDLII</sequence>
<keyword evidence="5" id="KW-0678">Repressor</keyword>
<feature type="compositionally biased region" description="Low complexity" evidence="11">
    <location>
        <begin position="329"/>
        <end position="346"/>
    </location>
</feature>
<feature type="domain" description="NOT2/NOT3/NOT5 C-terminal" evidence="13">
    <location>
        <begin position="756"/>
        <end position="891"/>
    </location>
</feature>
<dbReference type="InterPro" id="IPR038635">
    <property type="entry name" value="CCR4-NOT_su2/3/5_C_sf"/>
</dbReference>
<evidence type="ECO:0000256" key="7">
    <source>
        <dbReference type="ARBA" id="ARBA00023015"/>
    </source>
</evidence>
<dbReference type="PANTHER" id="PTHR23326">
    <property type="entry name" value="CCR4 NOT-RELATED"/>
    <property type="match status" value="1"/>
</dbReference>
<dbReference type="GO" id="GO:0005634">
    <property type="term" value="C:nucleus"/>
    <property type="evidence" value="ECO:0007669"/>
    <property type="project" value="UniProtKB-SubCell"/>
</dbReference>
<dbReference type="InterPro" id="IPR012270">
    <property type="entry name" value="CCR4-NOT_su3/5"/>
</dbReference>
<evidence type="ECO:0000256" key="10">
    <source>
        <dbReference type="SAM" id="Coils"/>
    </source>
</evidence>
<evidence type="ECO:0000256" key="6">
    <source>
        <dbReference type="ARBA" id="ARBA00022553"/>
    </source>
</evidence>
<feature type="domain" description="CCR4-Not complex component Not N-terminal" evidence="12">
    <location>
        <begin position="4"/>
        <end position="252"/>
    </location>
</feature>
<keyword evidence="8" id="KW-0804">Transcription</keyword>